<organism evidence="7 8">
    <name type="scientific">Rhodocytophaga aerolata</name>
    <dbReference type="NCBI Taxonomy" id="455078"/>
    <lineage>
        <taxon>Bacteria</taxon>
        <taxon>Pseudomonadati</taxon>
        <taxon>Bacteroidota</taxon>
        <taxon>Cytophagia</taxon>
        <taxon>Cytophagales</taxon>
        <taxon>Rhodocytophagaceae</taxon>
        <taxon>Rhodocytophaga</taxon>
    </lineage>
</organism>
<dbReference type="InterPro" id="IPR000209">
    <property type="entry name" value="Peptidase_S8/S53_dom"/>
</dbReference>
<dbReference type="Gene3D" id="3.40.50.200">
    <property type="entry name" value="Peptidase S8/S53 domain"/>
    <property type="match status" value="1"/>
</dbReference>
<proteinExistence type="inferred from homology"/>
<evidence type="ECO:0000256" key="4">
    <source>
        <dbReference type="ARBA" id="ARBA00022825"/>
    </source>
</evidence>
<dbReference type="PIRSF" id="PIRSF037903">
    <property type="entry name" value="Subtilisin_rel_GFO_2223"/>
    <property type="match status" value="1"/>
</dbReference>
<feature type="active site" description="Charge relay system" evidence="5">
    <location>
        <position position="158"/>
    </location>
</feature>
<dbReference type="InterPro" id="IPR036852">
    <property type="entry name" value="Peptidase_S8/S53_dom_sf"/>
</dbReference>
<dbReference type="PANTHER" id="PTHR43806">
    <property type="entry name" value="PEPTIDASE S8"/>
    <property type="match status" value="1"/>
</dbReference>
<dbReference type="PANTHER" id="PTHR43806:SF67">
    <property type="entry name" value="EGF-LIKE DOMAIN-CONTAINING PROTEIN"/>
    <property type="match status" value="1"/>
</dbReference>
<evidence type="ECO:0000259" key="6">
    <source>
        <dbReference type="Pfam" id="PF00082"/>
    </source>
</evidence>
<keyword evidence="8" id="KW-1185">Reference proteome</keyword>
<accession>A0ABT8RAK6</accession>
<dbReference type="InterPro" id="IPR023828">
    <property type="entry name" value="Peptidase_S8_Ser-AS"/>
</dbReference>
<reference evidence="7" key="1">
    <citation type="submission" date="2023-07" db="EMBL/GenBank/DDBJ databases">
        <title>The genome sequence of Rhodocytophaga aerolata KACC 12507.</title>
        <authorList>
            <person name="Zhang X."/>
        </authorList>
    </citation>
    <scope>NUCLEOTIDE SEQUENCE</scope>
    <source>
        <strain evidence="7">KACC 12507</strain>
    </source>
</reference>
<evidence type="ECO:0000256" key="5">
    <source>
        <dbReference type="PROSITE-ProRule" id="PRU01240"/>
    </source>
</evidence>
<dbReference type="InterPro" id="IPR015500">
    <property type="entry name" value="Peptidase_S8_subtilisin-rel"/>
</dbReference>
<feature type="active site" description="Charge relay system" evidence="5">
    <location>
        <position position="374"/>
    </location>
</feature>
<comment type="similarity">
    <text evidence="1 5">Belongs to the peptidase S8 family.</text>
</comment>
<dbReference type="PRINTS" id="PR00723">
    <property type="entry name" value="SUBTILISIN"/>
</dbReference>
<dbReference type="Pfam" id="PF00082">
    <property type="entry name" value="Peptidase_S8"/>
    <property type="match status" value="1"/>
</dbReference>
<evidence type="ECO:0000256" key="1">
    <source>
        <dbReference type="ARBA" id="ARBA00011073"/>
    </source>
</evidence>
<keyword evidence="2 5" id="KW-0645">Protease</keyword>
<dbReference type="Proteomes" id="UP001168528">
    <property type="component" value="Unassembled WGS sequence"/>
</dbReference>
<dbReference type="InterPro" id="IPR050131">
    <property type="entry name" value="Peptidase_S8_subtilisin-like"/>
</dbReference>
<sequence length="512" mass="56944">MRKIAYILFFYCLLGSVQAQQKYWVVFKDKPVENNTYELSAKNQSNRKNLKLPLAQVSDLPVHAGYIDSLQIAGVEVLCTSKWLNATSAFLDTQLLERIKQFSFIQEIIPIDRHLQISSYPSENLTPEYYSTVMGQLNASVFTEQALTGKGITIGVIDVGFYGVTDNKSLQHLLSENRIADVQDYVNPANTEPFTRLETNSDFHGTEVLQMIAGFEPTKKLQYGMATGAKFCLARTDHGTRETRQEEDNWIMAMERMDSLGIRLINTSLGYAVGFTNPKENYKPQDMDGKTSIISRATRIASEEKGMLVIVSAGNEGDDPKWRIVSTPADAEGVISVGATKAKSRDKIGYSSIGPEFLPYLKPNVACFSPSGTSFSAPVITGFAACLMQADSTLTNKQLKLLIEKSAHLYPYGNNFVGYGVPDAGKALQLLKDSTLSLNNIRVVKQKGNVFRVKAEDKSAERAVLFRKKNESFVLEQKLVGLLKGELEVKRLPQEKQTTVDLGNEVIEVIWE</sequence>
<evidence type="ECO:0000256" key="3">
    <source>
        <dbReference type="ARBA" id="ARBA00022801"/>
    </source>
</evidence>
<dbReference type="PROSITE" id="PS00138">
    <property type="entry name" value="SUBTILASE_SER"/>
    <property type="match status" value="1"/>
</dbReference>
<evidence type="ECO:0000313" key="7">
    <source>
        <dbReference type="EMBL" id="MDO1447792.1"/>
    </source>
</evidence>
<gene>
    <name evidence="7" type="ORF">Q0590_16085</name>
</gene>
<dbReference type="PROSITE" id="PS51892">
    <property type="entry name" value="SUBTILASE"/>
    <property type="match status" value="1"/>
</dbReference>
<comment type="caution">
    <text evidence="7">The sequence shown here is derived from an EMBL/GenBank/DDBJ whole genome shotgun (WGS) entry which is preliminary data.</text>
</comment>
<feature type="active site" description="Charge relay system" evidence="5">
    <location>
        <position position="204"/>
    </location>
</feature>
<evidence type="ECO:0000313" key="8">
    <source>
        <dbReference type="Proteomes" id="UP001168528"/>
    </source>
</evidence>
<evidence type="ECO:0000256" key="2">
    <source>
        <dbReference type="ARBA" id="ARBA00022670"/>
    </source>
</evidence>
<feature type="domain" description="Peptidase S8/S53" evidence="6">
    <location>
        <begin position="149"/>
        <end position="420"/>
    </location>
</feature>
<keyword evidence="4 5" id="KW-0720">Serine protease</keyword>
<dbReference type="RefSeq" id="WP_302038596.1">
    <property type="nucleotide sequence ID" value="NZ_JAUKPO010000008.1"/>
</dbReference>
<dbReference type="EMBL" id="JAUKPO010000008">
    <property type="protein sequence ID" value="MDO1447792.1"/>
    <property type="molecule type" value="Genomic_DNA"/>
</dbReference>
<dbReference type="SUPFAM" id="SSF52743">
    <property type="entry name" value="Subtilisin-like"/>
    <property type="match status" value="1"/>
</dbReference>
<protein>
    <submittedName>
        <fullName evidence="7">S8 family serine peptidase</fullName>
    </submittedName>
</protein>
<dbReference type="InterPro" id="IPR017317">
    <property type="entry name" value="Pept_S8_subtilisin_bacteroid-2"/>
</dbReference>
<keyword evidence="3 5" id="KW-0378">Hydrolase</keyword>
<name>A0ABT8RAK6_9BACT</name>